<dbReference type="Proteomes" id="UP000826722">
    <property type="component" value="Chromosome"/>
</dbReference>
<dbReference type="InterPro" id="IPR001638">
    <property type="entry name" value="Solute-binding_3/MltF_N"/>
</dbReference>
<organism evidence="3 4">
    <name type="scientific">Methyloradius palustris</name>
    <dbReference type="NCBI Taxonomy" id="2778876"/>
    <lineage>
        <taxon>Bacteria</taxon>
        <taxon>Pseudomonadati</taxon>
        <taxon>Pseudomonadota</taxon>
        <taxon>Betaproteobacteria</taxon>
        <taxon>Nitrosomonadales</taxon>
        <taxon>Methylophilaceae</taxon>
        <taxon>Methyloradius</taxon>
    </lineage>
</organism>
<dbReference type="SMART" id="SM00062">
    <property type="entry name" value="PBPb"/>
    <property type="match status" value="1"/>
</dbReference>
<evidence type="ECO:0000313" key="3">
    <source>
        <dbReference type="EMBL" id="BCM24505.1"/>
    </source>
</evidence>
<evidence type="ECO:0000313" key="4">
    <source>
        <dbReference type="Proteomes" id="UP000826722"/>
    </source>
</evidence>
<dbReference type="PANTHER" id="PTHR35936:SF17">
    <property type="entry name" value="ARGININE-BINDING EXTRACELLULAR PROTEIN ARTP"/>
    <property type="match status" value="1"/>
</dbReference>
<evidence type="ECO:0000256" key="1">
    <source>
        <dbReference type="ARBA" id="ARBA00022729"/>
    </source>
</evidence>
<dbReference type="KEGG" id="mpau:ZMTM_07640"/>
<dbReference type="GO" id="GO:0042597">
    <property type="term" value="C:periplasmic space"/>
    <property type="evidence" value="ECO:0007669"/>
    <property type="project" value="InterPro"/>
</dbReference>
<dbReference type="EMBL" id="AP024110">
    <property type="protein sequence ID" value="BCM24505.1"/>
    <property type="molecule type" value="Genomic_DNA"/>
</dbReference>
<keyword evidence="4" id="KW-1185">Reference proteome</keyword>
<sequence length="264" mass="30264">MGMLMLLVTSAHAADLNVCAGKDELPFSNQNQEGFENDIAKVIASALGRNVNFVWWSDARYTVTEFLDKKKCDVMLGVDESDPRVLKTVPYYRSGYVFISRADRNIDVSSWDDPILKEHNFRIGVLPDSPGKNLLLQINRYDDMFDYFAELTNYESTRNKYIRIDPKKLIDDIADKHLHVAMLWGPEAGRYVRDSKIPLRMQIIDDNVKKLNGDKVPMYYKVYIGVRKDDDALKQQLDVAIKSKSKEIDAILKKEGIPLLPIND</sequence>
<dbReference type="Gene3D" id="3.40.190.10">
    <property type="entry name" value="Periplasmic binding protein-like II"/>
    <property type="match status" value="2"/>
</dbReference>
<gene>
    <name evidence="3" type="ORF">ZMTM_07640</name>
</gene>
<accession>A0A8D5JL39</accession>
<dbReference type="SUPFAM" id="SSF53850">
    <property type="entry name" value="Periplasmic binding protein-like II"/>
    <property type="match status" value="1"/>
</dbReference>
<proteinExistence type="predicted"/>
<evidence type="ECO:0000259" key="2">
    <source>
        <dbReference type="SMART" id="SM00062"/>
    </source>
</evidence>
<keyword evidence="1" id="KW-0732">Signal</keyword>
<dbReference type="GO" id="GO:0046170">
    <property type="term" value="P:methanol catabolic process"/>
    <property type="evidence" value="ECO:0007669"/>
    <property type="project" value="InterPro"/>
</dbReference>
<feature type="domain" description="Solute-binding protein family 3/N-terminal" evidence="2">
    <location>
        <begin position="15"/>
        <end position="255"/>
    </location>
</feature>
<reference evidence="3" key="1">
    <citation type="journal article" date="2021" name="Arch. Microbiol.">
        <title>Methyloradius palustris gen. nov., sp. nov., a methanol-oxidizing bacterium isolated from snow.</title>
        <authorList>
            <person name="Miyadera T."/>
            <person name="Kojima H."/>
            <person name="Fukui M."/>
        </authorList>
    </citation>
    <scope>NUCLEOTIDE SEQUENCE</scope>
    <source>
        <strain evidence="3">Zm11</strain>
    </source>
</reference>
<name>A0A8D5JL39_9PROT</name>
<dbReference type="Pfam" id="PF00497">
    <property type="entry name" value="SBP_bac_3"/>
    <property type="match status" value="1"/>
</dbReference>
<dbReference type="AlphaFoldDB" id="A0A8D5JL39"/>
<dbReference type="PANTHER" id="PTHR35936">
    <property type="entry name" value="MEMBRANE-BOUND LYTIC MUREIN TRANSGLYCOSYLASE F"/>
    <property type="match status" value="1"/>
</dbReference>
<dbReference type="InterPro" id="IPR022455">
    <property type="entry name" value="Methanol_oxidation_MoxJ"/>
</dbReference>
<protein>
    <recommendedName>
        <fullName evidence="2">Solute-binding protein family 3/N-terminal domain-containing protein</fullName>
    </recommendedName>
</protein>
<dbReference type="NCBIfam" id="TIGR03870">
    <property type="entry name" value="ABC_MoxJ"/>
    <property type="match status" value="1"/>
</dbReference>